<dbReference type="GeneTree" id="ENSGT00940000157259"/>
<protein>
    <submittedName>
        <fullName evidence="2">Uncharacterized protein</fullName>
    </submittedName>
</protein>
<feature type="compositionally biased region" description="Acidic residues" evidence="1">
    <location>
        <begin position="74"/>
        <end position="85"/>
    </location>
</feature>
<feature type="region of interest" description="Disordered" evidence="1">
    <location>
        <begin position="97"/>
        <end position="118"/>
    </location>
</feature>
<dbReference type="AlphaFoldDB" id="H2YQW3"/>
<keyword evidence="3" id="KW-1185">Reference proteome</keyword>
<sequence>MLVPTREVMRMPPLNIIHAPPSLKVTEAPLMETNLPEVVINPTSALETRSKVQLNVPSLQLINENNQVIQEGEVPSDESDAEEPSPEALARYLSMRRHTSTTTYSTNSHQHAAKTESR</sequence>
<dbReference type="HOGENOM" id="CLU_2078264_0_0_1"/>
<dbReference type="Proteomes" id="UP000007875">
    <property type="component" value="Unassembled WGS sequence"/>
</dbReference>
<organism evidence="2 3">
    <name type="scientific">Ciona savignyi</name>
    <name type="common">Pacific transparent sea squirt</name>
    <dbReference type="NCBI Taxonomy" id="51511"/>
    <lineage>
        <taxon>Eukaryota</taxon>
        <taxon>Metazoa</taxon>
        <taxon>Chordata</taxon>
        <taxon>Tunicata</taxon>
        <taxon>Ascidiacea</taxon>
        <taxon>Phlebobranchia</taxon>
        <taxon>Cionidae</taxon>
        <taxon>Ciona</taxon>
    </lineage>
</organism>
<evidence type="ECO:0000256" key="1">
    <source>
        <dbReference type="SAM" id="MobiDB-lite"/>
    </source>
</evidence>
<evidence type="ECO:0000313" key="2">
    <source>
        <dbReference type="Ensembl" id="ENSCSAVP00000007723.1"/>
    </source>
</evidence>
<reference evidence="2" key="2">
    <citation type="submission" date="2025-08" db="UniProtKB">
        <authorList>
            <consortium name="Ensembl"/>
        </authorList>
    </citation>
    <scope>IDENTIFICATION</scope>
</reference>
<proteinExistence type="predicted"/>
<reference evidence="2" key="3">
    <citation type="submission" date="2025-09" db="UniProtKB">
        <authorList>
            <consortium name="Ensembl"/>
        </authorList>
    </citation>
    <scope>IDENTIFICATION</scope>
</reference>
<dbReference type="Ensembl" id="ENSCSAVT00000007823.1">
    <property type="protein sequence ID" value="ENSCSAVP00000007723.1"/>
    <property type="gene ID" value="ENSCSAVG00000004617.1"/>
</dbReference>
<feature type="region of interest" description="Disordered" evidence="1">
    <location>
        <begin position="67"/>
        <end position="86"/>
    </location>
</feature>
<reference evidence="3" key="1">
    <citation type="submission" date="2003-08" db="EMBL/GenBank/DDBJ databases">
        <authorList>
            <person name="Birren B."/>
            <person name="Nusbaum C."/>
            <person name="Abebe A."/>
            <person name="Abouelleil A."/>
            <person name="Adekoya E."/>
            <person name="Ait-zahra M."/>
            <person name="Allen N."/>
            <person name="Allen T."/>
            <person name="An P."/>
            <person name="Anderson M."/>
            <person name="Anderson S."/>
            <person name="Arachchi H."/>
            <person name="Armbruster J."/>
            <person name="Bachantsang P."/>
            <person name="Baldwin J."/>
            <person name="Barry A."/>
            <person name="Bayul T."/>
            <person name="Blitshsteyn B."/>
            <person name="Bloom T."/>
            <person name="Blye J."/>
            <person name="Boguslavskiy L."/>
            <person name="Borowsky M."/>
            <person name="Boukhgalter B."/>
            <person name="Brunache A."/>
            <person name="Butler J."/>
            <person name="Calixte N."/>
            <person name="Calvo S."/>
            <person name="Camarata J."/>
            <person name="Campo K."/>
            <person name="Chang J."/>
            <person name="Cheshatsang Y."/>
            <person name="Citroen M."/>
            <person name="Collymore A."/>
            <person name="Considine T."/>
            <person name="Cook A."/>
            <person name="Cooke P."/>
            <person name="Corum B."/>
            <person name="Cuomo C."/>
            <person name="David R."/>
            <person name="Dawoe T."/>
            <person name="Degray S."/>
            <person name="Dodge S."/>
            <person name="Dooley K."/>
            <person name="Dorje P."/>
            <person name="Dorjee K."/>
            <person name="Dorris L."/>
            <person name="Duffey N."/>
            <person name="Dupes A."/>
            <person name="Elkins T."/>
            <person name="Engels R."/>
            <person name="Erickson J."/>
            <person name="Farina A."/>
            <person name="Faro S."/>
            <person name="Ferreira P."/>
            <person name="Fischer H."/>
            <person name="Fitzgerald M."/>
            <person name="Foley K."/>
            <person name="Gage D."/>
            <person name="Galagan J."/>
            <person name="Gearin G."/>
            <person name="Gnerre S."/>
            <person name="Gnirke A."/>
            <person name="Goyette A."/>
            <person name="Graham J."/>
            <person name="Grandbois E."/>
            <person name="Gyaltsen K."/>
            <person name="Hafez N."/>
            <person name="Hagopian D."/>
            <person name="Hagos B."/>
            <person name="Hall J."/>
            <person name="Hatcher B."/>
            <person name="Heller A."/>
            <person name="Higgins H."/>
            <person name="Honan T."/>
            <person name="Horn A."/>
            <person name="Houde N."/>
            <person name="Hughes L."/>
            <person name="Hulme W."/>
            <person name="Husby E."/>
            <person name="Iliev I."/>
            <person name="Jaffe D."/>
            <person name="Jones C."/>
            <person name="Kamal M."/>
            <person name="Kamat A."/>
            <person name="Kamvysselis M."/>
            <person name="Karlsson E."/>
            <person name="Kells C."/>
            <person name="Kieu A."/>
            <person name="Kisner P."/>
            <person name="Kodira C."/>
            <person name="Kulbokas E."/>
            <person name="Labutti K."/>
            <person name="Lama D."/>
            <person name="Landers T."/>
            <person name="Leger J."/>
            <person name="Levine S."/>
            <person name="Lewis D."/>
            <person name="Lewis T."/>
            <person name="Lindblad-toh K."/>
            <person name="Liu X."/>
            <person name="Lokyitsang T."/>
            <person name="Lokyitsang Y."/>
            <person name="Lucien O."/>
            <person name="Lui A."/>
            <person name="Ma L.J."/>
            <person name="Mabbitt R."/>
            <person name="Macdonald J."/>
            <person name="Maclean C."/>
            <person name="Major J."/>
            <person name="Manning J."/>
            <person name="Marabella R."/>
            <person name="Maru K."/>
            <person name="Matthews C."/>
            <person name="Mauceli E."/>
            <person name="Mccarthy M."/>
            <person name="Mcdonough S."/>
            <person name="Mcghee T."/>
            <person name="Meldrim J."/>
            <person name="Meneus L."/>
            <person name="Mesirov J."/>
            <person name="Mihalev A."/>
            <person name="Mihova T."/>
            <person name="Mikkelsen T."/>
            <person name="Mlenga V."/>
            <person name="Moru K."/>
            <person name="Mozes J."/>
            <person name="Mulrain L."/>
            <person name="Munson G."/>
            <person name="Naylor J."/>
            <person name="Newes C."/>
            <person name="Nguyen C."/>
            <person name="Nguyen N."/>
            <person name="Nguyen T."/>
            <person name="Nicol R."/>
            <person name="Nielsen C."/>
            <person name="Nizzari M."/>
            <person name="Norbu C."/>
            <person name="Norbu N."/>
            <person name="O'donnell P."/>
            <person name="Okoawo O."/>
            <person name="O'leary S."/>
            <person name="Omotosho B."/>
            <person name="O'neill K."/>
            <person name="Osman S."/>
            <person name="Parker S."/>
            <person name="Perrin D."/>
            <person name="Phunkhang P."/>
            <person name="Piqani B."/>
            <person name="Purcell S."/>
            <person name="Rachupka T."/>
            <person name="Ramasamy U."/>
            <person name="Rameau R."/>
            <person name="Ray V."/>
            <person name="Raymond C."/>
            <person name="Retta R."/>
            <person name="Richardson S."/>
            <person name="Rise C."/>
            <person name="Rodriguez J."/>
            <person name="Rogers J."/>
            <person name="Rogov P."/>
            <person name="Rutman M."/>
            <person name="Schupbach R."/>
            <person name="Seaman C."/>
            <person name="Settipalli S."/>
            <person name="Sharpe T."/>
            <person name="Sheridan J."/>
            <person name="Sherpa N."/>
            <person name="Shi J."/>
            <person name="Smirnov S."/>
            <person name="Smith C."/>
            <person name="Sougnez C."/>
            <person name="Spencer B."/>
            <person name="Stalker J."/>
            <person name="Stange-thomann N."/>
            <person name="Stavropoulos S."/>
            <person name="Stetson K."/>
            <person name="Stone C."/>
            <person name="Stone S."/>
            <person name="Stubbs M."/>
            <person name="Talamas J."/>
            <person name="Tchuinga P."/>
            <person name="Tenzing P."/>
            <person name="Tesfaye S."/>
            <person name="Theodore J."/>
            <person name="Thoulutsang Y."/>
            <person name="Topham K."/>
            <person name="Towey S."/>
            <person name="Tsamla T."/>
            <person name="Tsomo N."/>
            <person name="Vallee D."/>
            <person name="Vassiliev H."/>
            <person name="Venkataraman V."/>
            <person name="Vinson J."/>
            <person name="Vo A."/>
            <person name="Wade C."/>
            <person name="Wang S."/>
            <person name="Wangchuk T."/>
            <person name="Wangdi T."/>
            <person name="Whittaker C."/>
            <person name="Wilkinson J."/>
            <person name="Wu Y."/>
            <person name="Wyman D."/>
            <person name="Yadav S."/>
            <person name="Yang S."/>
            <person name="Yang X."/>
            <person name="Yeager S."/>
            <person name="Yee E."/>
            <person name="Young G."/>
            <person name="Zainoun J."/>
            <person name="Zembeck L."/>
            <person name="Zimmer A."/>
            <person name="Zody M."/>
            <person name="Lander E."/>
        </authorList>
    </citation>
    <scope>NUCLEOTIDE SEQUENCE [LARGE SCALE GENOMIC DNA]</scope>
</reference>
<evidence type="ECO:0000313" key="3">
    <source>
        <dbReference type="Proteomes" id="UP000007875"/>
    </source>
</evidence>
<accession>H2YQW3</accession>
<name>H2YQW3_CIOSA</name>